<name>A0A532V8V6_UNCT6</name>
<reference evidence="2 3" key="1">
    <citation type="submission" date="2017-06" db="EMBL/GenBank/DDBJ databases">
        <title>Novel microbial phyla capable of carbon fixation and sulfur reduction in deep-sea sediments.</title>
        <authorList>
            <person name="Huang J."/>
            <person name="Baker B."/>
            <person name="Wang Y."/>
        </authorList>
    </citation>
    <scope>NUCLEOTIDE SEQUENCE [LARGE SCALE GENOMIC DNA]</scope>
    <source>
        <strain evidence="2">B3_TA06</strain>
    </source>
</reference>
<proteinExistence type="predicted"/>
<keyword evidence="1" id="KW-0732">Signal</keyword>
<sequence>MSNSKKLLIALAVILAVGATPLLAQLEGPWAGNGEGSCKTPTGITIYPWQEWDGFVENGAFDGSWWDGDNGGNFHGDIISISTPVPPAEPHDVAYCEGTWTWVNDEGEEISMGQFWMNFDLLYGTCEGEWWPCNRPEPWGPGIMWGWRIGD</sequence>
<dbReference type="AlphaFoldDB" id="A0A532V8V6"/>
<feature type="signal peptide" evidence="1">
    <location>
        <begin position="1"/>
        <end position="24"/>
    </location>
</feature>
<gene>
    <name evidence="2" type="ORF">CEE36_02880</name>
</gene>
<protein>
    <submittedName>
        <fullName evidence="2">Uncharacterized protein</fullName>
    </submittedName>
</protein>
<evidence type="ECO:0000313" key="3">
    <source>
        <dbReference type="Proteomes" id="UP000317778"/>
    </source>
</evidence>
<evidence type="ECO:0000313" key="2">
    <source>
        <dbReference type="EMBL" id="TKJ43644.1"/>
    </source>
</evidence>
<dbReference type="EMBL" id="NJBO01000003">
    <property type="protein sequence ID" value="TKJ43644.1"/>
    <property type="molecule type" value="Genomic_DNA"/>
</dbReference>
<evidence type="ECO:0000256" key="1">
    <source>
        <dbReference type="SAM" id="SignalP"/>
    </source>
</evidence>
<dbReference type="Proteomes" id="UP000317778">
    <property type="component" value="Unassembled WGS sequence"/>
</dbReference>
<comment type="caution">
    <text evidence="2">The sequence shown here is derived from an EMBL/GenBank/DDBJ whole genome shotgun (WGS) entry which is preliminary data.</text>
</comment>
<organism evidence="2 3">
    <name type="scientific">candidate division TA06 bacterium B3_TA06</name>
    <dbReference type="NCBI Taxonomy" id="2012487"/>
    <lineage>
        <taxon>Bacteria</taxon>
        <taxon>Bacteria division TA06</taxon>
    </lineage>
</organism>
<accession>A0A532V8V6</accession>
<feature type="chain" id="PRO_5022150975" evidence="1">
    <location>
        <begin position="25"/>
        <end position="151"/>
    </location>
</feature>